<gene>
    <name evidence="1" type="ORF">FHX34_101457</name>
</gene>
<dbReference type="Pfam" id="PF10824">
    <property type="entry name" value="T7SS_ESX_EspC"/>
    <property type="match status" value="1"/>
</dbReference>
<sequence length="108" mass="11717">MSGEQLHVDTDRLRAAAQFQRQQALRSSELACRVRGAATVGDAFGRIGKSNGMEASYLDWVASEGAALDELTRMCNDLAEGLEHSAEQYDGVENHTADWMTSARGKLG</sequence>
<comment type="caution">
    <text evidence="1">The sequence shown here is derived from an EMBL/GenBank/DDBJ whole genome shotgun (WGS) entry which is preliminary data.</text>
</comment>
<dbReference type="AlphaFoldDB" id="A0A561WNR1"/>
<dbReference type="OrthoDB" id="4233378at2"/>
<evidence type="ECO:0000313" key="1">
    <source>
        <dbReference type="EMBL" id="TWG25488.1"/>
    </source>
</evidence>
<keyword evidence="2" id="KW-1185">Reference proteome</keyword>
<dbReference type="Proteomes" id="UP000320239">
    <property type="component" value="Unassembled WGS sequence"/>
</dbReference>
<dbReference type="GO" id="GO:0009306">
    <property type="term" value="P:protein secretion"/>
    <property type="evidence" value="ECO:0007669"/>
    <property type="project" value="InterPro"/>
</dbReference>
<organism evidence="1 2">
    <name type="scientific">Actinoplanes teichomyceticus</name>
    <dbReference type="NCBI Taxonomy" id="1867"/>
    <lineage>
        <taxon>Bacteria</taxon>
        <taxon>Bacillati</taxon>
        <taxon>Actinomycetota</taxon>
        <taxon>Actinomycetes</taxon>
        <taxon>Micromonosporales</taxon>
        <taxon>Micromonosporaceae</taxon>
        <taxon>Actinoplanes</taxon>
    </lineage>
</organism>
<accession>A0A561WNR1</accession>
<dbReference type="RefSeq" id="WP_122981007.1">
    <property type="nucleotide sequence ID" value="NZ_BOMX01000011.1"/>
</dbReference>
<dbReference type="InterPro" id="IPR022536">
    <property type="entry name" value="EspC"/>
</dbReference>
<reference evidence="1 2" key="1">
    <citation type="submission" date="2019-06" db="EMBL/GenBank/DDBJ databases">
        <title>Sequencing the genomes of 1000 actinobacteria strains.</title>
        <authorList>
            <person name="Klenk H.-P."/>
        </authorList>
    </citation>
    <scope>NUCLEOTIDE SEQUENCE [LARGE SCALE GENOMIC DNA]</scope>
    <source>
        <strain evidence="1 2">DSM 43866</strain>
    </source>
</reference>
<evidence type="ECO:0000313" key="2">
    <source>
        <dbReference type="Proteomes" id="UP000320239"/>
    </source>
</evidence>
<proteinExistence type="predicted"/>
<protein>
    <submittedName>
        <fullName evidence="1">Excreted virulence factor EspC (Type VII ESX diderm)</fullName>
    </submittedName>
</protein>
<dbReference type="EMBL" id="VIWY01000001">
    <property type="protein sequence ID" value="TWG25488.1"/>
    <property type="molecule type" value="Genomic_DNA"/>
</dbReference>
<name>A0A561WNR1_ACTTI</name>